<proteinExistence type="predicted"/>
<reference evidence="3" key="1">
    <citation type="submission" date="2017-02" db="UniProtKB">
        <authorList>
            <consortium name="WormBaseParasite"/>
        </authorList>
    </citation>
    <scope>IDENTIFICATION</scope>
</reference>
<keyword evidence="2" id="KW-1185">Reference proteome</keyword>
<dbReference type="Pfam" id="PF07412">
    <property type="entry name" value="Geminin"/>
    <property type="match status" value="1"/>
</dbReference>
<name>A0A0R3TAV5_RODNA</name>
<organism evidence="3">
    <name type="scientific">Rodentolepis nana</name>
    <name type="common">Dwarf tapeworm</name>
    <name type="synonym">Hymenolepis nana</name>
    <dbReference type="NCBI Taxonomy" id="102285"/>
    <lineage>
        <taxon>Eukaryota</taxon>
        <taxon>Metazoa</taxon>
        <taxon>Spiralia</taxon>
        <taxon>Lophotrochozoa</taxon>
        <taxon>Platyhelminthes</taxon>
        <taxon>Cestoda</taxon>
        <taxon>Eucestoda</taxon>
        <taxon>Cyclophyllidea</taxon>
        <taxon>Hymenolepididae</taxon>
        <taxon>Rodentolepis</taxon>
    </lineage>
</organism>
<dbReference type="InterPro" id="IPR022786">
    <property type="entry name" value="Geminin/Multicilin"/>
</dbReference>
<protein>
    <submittedName>
        <fullName evidence="3">EB1 C-terminal domain-containing protein</fullName>
    </submittedName>
</protein>
<evidence type="ECO:0000313" key="3">
    <source>
        <dbReference type="WBParaSite" id="HNAJ_0000419401-mRNA-1"/>
    </source>
</evidence>
<dbReference type="Gene3D" id="1.20.5.1180">
    <property type="entry name" value="Geminin coiled-coil domain"/>
    <property type="match status" value="1"/>
</dbReference>
<evidence type="ECO:0000313" key="1">
    <source>
        <dbReference type="EMBL" id="VDO00052.1"/>
    </source>
</evidence>
<dbReference type="GO" id="GO:0006275">
    <property type="term" value="P:regulation of DNA replication"/>
    <property type="evidence" value="ECO:0007669"/>
    <property type="project" value="InterPro"/>
</dbReference>
<dbReference type="AlphaFoldDB" id="A0A0R3TAV5"/>
<dbReference type="Proteomes" id="UP000278807">
    <property type="component" value="Unassembled WGS sequence"/>
</dbReference>
<reference evidence="1 2" key="2">
    <citation type="submission" date="2018-11" db="EMBL/GenBank/DDBJ databases">
        <authorList>
            <consortium name="Pathogen Informatics"/>
        </authorList>
    </citation>
    <scope>NUCLEOTIDE SEQUENCE [LARGE SCALE GENOMIC DNA]</scope>
</reference>
<dbReference type="WBParaSite" id="HNAJ_0000419401-mRNA-1">
    <property type="protein sequence ID" value="HNAJ_0000419401-mRNA-1"/>
    <property type="gene ID" value="HNAJ_0000419401"/>
</dbReference>
<evidence type="ECO:0000313" key="2">
    <source>
        <dbReference type="Proteomes" id="UP000278807"/>
    </source>
</evidence>
<dbReference type="EMBL" id="UZAE01002792">
    <property type="protein sequence ID" value="VDO00052.1"/>
    <property type="molecule type" value="Genomic_DNA"/>
</dbReference>
<gene>
    <name evidence="1" type="ORF">HNAJ_LOCUS4192</name>
</gene>
<dbReference type="OrthoDB" id="10043826at2759"/>
<accession>A0A0R3TAV5</accession>
<dbReference type="STRING" id="102285.A0A0R3TAV5"/>
<dbReference type="SUPFAM" id="SSF111469">
    <property type="entry name" value="Geminin coiled-coil domain"/>
    <property type="match status" value="1"/>
</dbReference>
<sequence length="150" mass="16887">ESLKSLVKQRIAVQQENKENPEVYPKKIAHTSSLAIYKDNASSSCQHCGIDKSAIGRSVRKAHTSVQTSNEPSSDLKEMLCSENASLEYYKQLAEQRREALVETLAENKELCDLVEVLQAEVTRLSKYEDLARAFMFSVQEADGVEPEMF</sequence>